<name>A0A061J939_TRYRA</name>
<organism evidence="1 2">
    <name type="scientific">Trypanosoma rangeli SC58</name>
    <dbReference type="NCBI Taxonomy" id="429131"/>
    <lineage>
        <taxon>Eukaryota</taxon>
        <taxon>Discoba</taxon>
        <taxon>Euglenozoa</taxon>
        <taxon>Kinetoplastea</taxon>
        <taxon>Metakinetoplastina</taxon>
        <taxon>Trypanosomatida</taxon>
        <taxon>Trypanosomatidae</taxon>
        <taxon>Trypanosoma</taxon>
        <taxon>Herpetosoma</taxon>
    </lineage>
</organism>
<dbReference type="EMBL" id="AUPL01001400">
    <property type="protein sequence ID" value="ESL10860.1"/>
    <property type="molecule type" value="Genomic_DNA"/>
</dbReference>
<accession>A0A061J939</accession>
<dbReference type="VEuPathDB" id="TriTrypDB:TRSC58_01400"/>
<sequence>MSSRWLPDFVLQRDRESTSYSSTRGRLSNPFDLVTEDACIISLERTCRHTVKVFAVRERIHKKFRGFVDNVASEFVLKSSLTQMGVNAENIEIVLDRHALRAEIRMDLVALSPLAVLMLDYITRGAYIGKLFAAEQVRRVRSVSYINRLLNALDQAGNFLLNYGDSAEPNWELKVMDGRVVAFLPILEGTFSHSGEVHGLLPTIGAALNTRTRYKELLRLHQEFRPNHTRVATSGGILLVRGFALHLRTLFGRVVDEFLPPGLKSMSSRVIEPDSTSSHKLRERTFVFYGDSTVELTHVPIEFYTLESYREHVPFSLRKTLSFRCACKADILSVFKTAPGGNECCCTYICKGGQFNELTSEDWVTADPKLPPYVGYDDPGRQQELAQQAVYQECEYSILSAIAAGDITSDGVLLTRYFPSPCLKSLILSCTVGRKVRAIFFTKASRHHGEFFSQEDSGLLCDLNTFGIAVFYVDEAHDGIYQFIRRQDRDSGVFVPVERRQEYLLATFFGVYGSNLVAGDFEAELGFLLNGILQLRHYCNHPLLNPNKTLALVTGGGPGAMEVGNRVAKSLGILSCGLFVDFGALSDRPGATINEQKRNPYVDAFMTYRSNKLVERQSDFNLDFPIFLTGGIGTDFEYALEEVRRKVGSVPPNPILLFGTLNEYTNKITGRYQENLRAGTIKGSEWICSIPWLVTTGAEAWEVYRRFFNGQLLVGPDAPLNDRGFVLASEYFVKHSM</sequence>
<dbReference type="SUPFAM" id="SSF102405">
    <property type="entry name" value="MCP/YpsA-like"/>
    <property type="match status" value="1"/>
</dbReference>
<evidence type="ECO:0000313" key="2">
    <source>
        <dbReference type="Proteomes" id="UP000031737"/>
    </source>
</evidence>
<dbReference type="OrthoDB" id="268690at2759"/>
<gene>
    <name evidence="1" type="ORF">TRSC58_01400</name>
</gene>
<keyword evidence="2" id="KW-1185">Reference proteome</keyword>
<dbReference type="Proteomes" id="UP000031737">
    <property type="component" value="Unassembled WGS sequence"/>
</dbReference>
<protein>
    <submittedName>
        <fullName evidence="1">Uncharacterized protein</fullName>
    </submittedName>
</protein>
<evidence type="ECO:0000313" key="1">
    <source>
        <dbReference type="EMBL" id="ESL10860.1"/>
    </source>
</evidence>
<dbReference type="AlphaFoldDB" id="A0A061J939"/>
<comment type="caution">
    <text evidence="1">The sequence shown here is derived from an EMBL/GenBank/DDBJ whole genome shotgun (WGS) entry which is preliminary data.</text>
</comment>
<dbReference type="Gene3D" id="3.40.50.450">
    <property type="match status" value="1"/>
</dbReference>
<proteinExistence type="predicted"/>
<reference evidence="1 2" key="1">
    <citation type="submission" date="2013-07" db="EMBL/GenBank/DDBJ databases">
        <authorList>
            <person name="Stoco P.H."/>
            <person name="Wagner G."/>
            <person name="Gerber A."/>
            <person name="Zaha A."/>
            <person name="Thompson C."/>
            <person name="Bartholomeu D.C."/>
            <person name="Luckemeyer D.D."/>
            <person name="Bahia D."/>
            <person name="Loreto E."/>
            <person name="Prestes E.B."/>
            <person name="Lima F.M."/>
            <person name="Rodrigues-Luiz G."/>
            <person name="Vallejo G.A."/>
            <person name="Filho J.F."/>
            <person name="Monteiro K.M."/>
            <person name="Tyler K.M."/>
            <person name="de Almeida L.G."/>
            <person name="Ortiz M.F."/>
            <person name="Siervo M.A."/>
            <person name="de Moraes M.H."/>
            <person name="Cunha O.L."/>
            <person name="Mendonca-Neto R."/>
            <person name="Silva R."/>
            <person name="Teixeira S.M."/>
            <person name="Murta S.M."/>
            <person name="Sincero T.C."/>
            <person name="Mendes T.A."/>
            <person name="Urmenyi T.P."/>
            <person name="Silva V.G."/>
            <person name="da Rocha W.D."/>
            <person name="Andersson B."/>
            <person name="Romanha A.J."/>
            <person name="Steindel M."/>
            <person name="de Vasconcelos A.T."/>
            <person name="Grisard E.C."/>
        </authorList>
    </citation>
    <scope>NUCLEOTIDE SEQUENCE [LARGE SCALE GENOMIC DNA]</scope>
    <source>
        <strain evidence="1 2">SC58</strain>
    </source>
</reference>